<comment type="caution">
    <text evidence="2">The sequence shown here is derived from an EMBL/GenBank/DDBJ whole genome shotgun (WGS) entry which is preliminary data.</text>
</comment>
<protein>
    <submittedName>
        <fullName evidence="2">Uncharacterized protein</fullName>
    </submittedName>
</protein>
<dbReference type="EMBL" id="BEZZ01098533">
    <property type="protein sequence ID" value="GCC43137.1"/>
    <property type="molecule type" value="Genomic_DNA"/>
</dbReference>
<sequence length="91" mass="9824">MEGASTPLGCLLTPLPSPLQAQRRILEDDLTVRLSVPGDTVVINNTQQPGPSPGGTPSNLYERIGSSDPEYQEPNRLRMKLPELPQGTDNS</sequence>
<reference evidence="2 3" key="1">
    <citation type="journal article" date="2018" name="Nat. Ecol. Evol.">
        <title>Shark genomes provide insights into elasmobranch evolution and the origin of vertebrates.</title>
        <authorList>
            <person name="Hara Y"/>
            <person name="Yamaguchi K"/>
            <person name="Onimaru K"/>
            <person name="Kadota M"/>
            <person name="Koyanagi M"/>
            <person name="Keeley SD"/>
            <person name="Tatsumi K"/>
            <person name="Tanaka K"/>
            <person name="Motone F"/>
            <person name="Kageyama Y"/>
            <person name="Nozu R"/>
            <person name="Adachi N"/>
            <person name="Nishimura O"/>
            <person name="Nakagawa R"/>
            <person name="Tanegashima C"/>
            <person name="Kiyatake I"/>
            <person name="Matsumoto R"/>
            <person name="Murakumo K"/>
            <person name="Nishida K"/>
            <person name="Terakita A"/>
            <person name="Kuratani S"/>
            <person name="Sato K"/>
            <person name="Hyodo S Kuraku.S."/>
        </authorList>
    </citation>
    <scope>NUCLEOTIDE SEQUENCE [LARGE SCALE GENOMIC DNA]</scope>
</reference>
<feature type="non-terminal residue" evidence="2">
    <location>
        <position position="91"/>
    </location>
</feature>
<name>A0A401TKI1_CHIPU</name>
<dbReference type="Proteomes" id="UP000287033">
    <property type="component" value="Unassembled WGS sequence"/>
</dbReference>
<feature type="compositionally biased region" description="Low complexity" evidence="1">
    <location>
        <begin position="44"/>
        <end position="59"/>
    </location>
</feature>
<keyword evidence="3" id="KW-1185">Reference proteome</keyword>
<gene>
    <name evidence="2" type="ORF">chiPu_0027242</name>
</gene>
<dbReference type="AlphaFoldDB" id="A0A401TKI1"/>
<evidence type="ECO:0000313" key="3">
    <source>
        <dbReference type="Proteomes" id="UP000287033"/>
    </source>
</evidence>
<proteinExistence type="predicted"/>
<evidence type="ECO:0000256" key="1">
    <source>
        <dbReference type="SAM" id="MobiDB-lite"/>
    </source>
</evidence>
<evidence type="ECO:0000313" key="2">
    <source>
        <dbReference type="EMBL" id="GCC43137.1"/>
    </source>
</evidence>
<feature type="region of interest" description="Disordered" evidence="1">
    <location>
        <begin position="41"/>
        <end position="91"/>
    </location>
</feature>
<accession>A0A401TKI1</accession>
<organism evidence="2 3">
    <name type="scientific">Chiloscyllium punctatum</name>
    <name type="common">Brownbanded bambooshark</name>
    <name type="synonym">Hemiscyllium punctatum</name>
    <dbReference type="NCBI Taxonomy" id="137246"/>
    <lineage>
        <taxon>Eukaryota</taxon>
        <taxon>Metazoa</taxon>
        <taxon>Chordata</taxon>
        <taxon>Craniata</taxon>
        <taxon>Vertebrata</taxon>
        <taxon>Chondrichthyes</taxon>
        <taxon>Elasmobranchii</taxon>
        <taxon>Galeomorphii</taxon>
        <taxon>Galeoidea</taxon>
        <taxon>Orectolobiformes</taxon>
        <taxon>Hemiscylliidae</taxon>
        <taxon>Chiloscyllium</taxon>
    </lineage>
</organism>